<proteinExistence type="inferred from homology"/>
<dbReference type="InterPro" id="IPR051310">
    <property type="entry name" value="MCP_chemotaxis"/>
</dbReference>
<keyword evidence="4" id="KW-0175">Coiled coil</keyword>
<dbReference type="EMBL" id="JAGGJU010000007">
    <property type="protein sequence ID" value="MBP1851316.1"/>
    <property type="molecule type" value="Genomic_DNA"/>
</dbReference>
<dbReference type="Gene3D" id="1.10.287.950">
    <property type="entry name" value="Methyl-accepting chemotaxis protein"/>
    <property type="match status" value="1"/>
</dbReference>
<dbReference type="InterPro" id="IPR039379">
    <property type="entry name" value="Protoglobin_sensor_dom"/>
</dbReference>
<dbReference type="SUPFAM" id="SSF58104">
    <property type="entry name" value="Methyl-accepting chemotaxis protein (MCP) signaling domain"/>
    <property type="match status" value="1"/>
</dbReference>
<dbReference type="RefSeq" id="WP_209945911.1">
    <property type="nucleotide sequence ID" value="NZ_JAGGJU010000007.1"/>
</dbReference>
<evidence type="ECO:0000256" key="4">
    <source>
        <dbReference type="SAM" id="Coils"/>
    </source>
</evidence>
<feature type="domain" description="Methyl-accepting transducer" evidence="6">
    <location>
        <begin position="240"/>
        <end position="469"/>
    </location>
</feature>
<dbReference type="Gene3D" id="1.10.490.10">
    <property type="entry name" value="Globins"/>
    <property type="match status" value="1"/>
</dbReference>
<dbReference type="Pfam" id="PF11563">
    <property type="entry name" value="Protoglobin"/>
    <property type="match status" value="1"/>
</dbReference>
<dbReference type="PANTHER" id="PTHR43531:SF11">
    <property type="entry name" value="METHYL-ACCEPTING CHEMOTAXIS PROTEIN 3"/>
    <property type="match status" value="1"/>
</dbReference>
<keyword evidence="3" id="KW-0807">Transducer</keyword>
<dbReference type="InterPro" id="IPR009050">
    <property type="entry name" value="Globin-like_sf"/>
</dbReference>
<feature type="region of interest" description="Disordered" evidence="5">
    <location>
        <begin position="486"/>
        <end position="512"/>
    </location>
</feature>
<gene>
    <name evidence="8" type="ORF">J2Z17_002761</name>
</gene>
<evidence type="ECO:0000313" key="8">
    <source>
        <dbReference type="EMBL" id="MBP1851316.1"/>
    </source>
</evidence>
<evidence type="ECO:0000256" key="1">
    <source>
        <dbReference type="ARBA" id="ARBA00022500"/>
    </source>
</evidence>
<keyword evidence="9" id="KW-1185">Reference proteome</keyword>
<dbReference type="PRINTS" id="PR00260">
    <property type="entry name" value="CHEMTRNSDUCR"/>
</dbReference>
<organism evidence="8 9">
    <name type="scientific">Rhizobium halophytocola</name>
    <dbReference type="NCBI Taxonomy" id="735519"/>
    <lineage>
        <taxon>Bacteria</taxon>
        <taxon>Pseudomonadati</taxon>
        <taxon>Pseudomonadota</taxon>
        <taxon>Alphaproteobacteria</taxon>
        <taxon>Hyphomicrobiales</taxon>
        <taxon>Rhizobiaceae</taxon>
        <taxon>Rhizobium/Agrobacterium group</taxon>
        <taxon>Rhizobium</taxon>
    </lineage>
</organism>
<dbReference type="Proteomes" id="UP000759443">
    <property type="component" value="Unassembled WGS sequence"/>
</dbReference>
<name>A0ABS4E046_9HYPH</name>
<dbReference type="InterPro" id="IPR004089">
    <property type="entry name" value="MCPsignal_dom"/>
</dbReference>
<accession>A0ABS4E046</accession>
<evidence type="ECO:0000256" key="5">
    <source>
        <dbReference type="SAM" id="MobiDB-lite"/>
    </source>
</evidence>
<dbReference type="CDD" id="cd11386">
    <property type="entry name" value="MCP_signal"/>
    <property type="match status" value="1"/>
</dbReference>
<dbReference type="PROSITE" id="PS50111">
    <property type="entry name" value="CHEMOTAXIS_TRANSDUC_2"/>
    <property type="match status" value="1"/>
</dbReference>
<reference evidence="8 9" key="1">
    <citation type="submission" date="2021-03" db="EMBL/GenBank/DDBJ databases">
        <title>Genomic Encyclopedia of Type Strains, Phase IV (KMG-IV): sequencing the most valuable type-strain genomes for metagenomic binning, comparative biology and taxonomic classification.</title>
        <authorList>
            <person name="Goeker M."/>
        </authorList>
    </citation>
    <scope>NUCLEOTIDE SEQUENCE [LARGE SCALE GENOMIC DNA]</scope>
    <source>
        <strain evidence="8 9">DSM 21600</strain>
    </source>
</reference>
<dbReference type="InterPro" id="IPR044398">
    <property type="entry name" value="Globin-sensor_dom"/>
</dbReference>
<evidence type="ECO:0000256" key="3">
    <source>
        <dbReference type="PROSITE-ProRule" id="PRU00284"/>
    </source>
</evidence>
<keyword evidence="1" id="KW-0145">Chemotaxis</keyword>
<dbReference type="PROSITE" id="PS50885">
    <property type="entry name" value="HAMP"/>
    <property type="match status" value="1"/>
</dbReference>
<dbReference type="InterPro" id="IPR012292">
    <property type="entry name" value="Globin/Proto"/>
</dbReference>
<dbReference type="SUPFAM" id="SSF46458">
    <property type="entry name" value="Globin-like"/>
    <property type="match status" value="1"/>
</dbReference>
<feature type="compositionally biased region" description="Basic and acidic residues" evidence="5">
    <location>
        <begin position="486"/>
        <end position="498"/>
    </location>
</feature>
<protein>
    <submittedName>
        <fullName evidence="8">Methyl-accepting chemotaxis protein</fullName>
    </submittedName>
</protein>
<sequence>MTDKTNEKILAERLAFIGLDEEAKQVLRKTGPAIRKHMGAALDTFYDKVRKTPETAAFFSDEGHIKSAKGRQEAHWGVVVSAAYDRRYVEGVEAVGRAHARIGLEPRWYIGGYALLMEQLIHAVMKEHWPSRFGRQGADDLAREVSVVVKAALLDMDYSISVYLDILAEQRRTAEEARQKNEAEQNEAVSALRGALRQLSDGDLESKLGNGLAENFDGMVQDYNDTVEKLRSTIGTVRNAAEQILQSTTTIAAAADDLSQRTEQQAAGLEESTAALHELTDNVGRTASGAQQAANAVRVALSEAHSSGEVVTEAVEAMGAIEKSSDEISKIIGVIDEIAFQTNLLALNAGVEAARAGEAGRGFAVVAQEVRELAQRCAGAAKQIKGLISQSSGQVQTGVGLVNNAGGALQSIIKRIDEINGIVGQIATAAADQSGGLKEVNSAVGSLDQITQQNAGMVQETSSQTEHLHQEVERLVDALRGFKSRDLDSRPNDAEWKRKTQSSQASPLRRTA</sequence>
<dbReference type="CDD" id="cd01068">
    <property type="entry name" value="globin_sensor"/>
    <property type="match status" value="1"/>
</dbReference>
<dbReference type="InterPro" id="IPR004090">
    <property type="entry name" value="Chemotax_Me-accpt_rcpt"/>
</dbReference>
<dbReference type="SMART" id="SM00283">
    <property type="entry name" value="MA"/>
    <property type="match status" value="1"/>
</dbReference>
<comment type="caution">
    <text evidence="8">The sequence shown here is derived from an EMBL/GenBank/DDBJ whole genome shotgun (WGS) entry which is preliminary data.</text>
</comment>
<dbReference type="PANTHER" id="PTHR43531">
    <property type="entry name" value="PROTEIN ICFG"/>
    <property type="match status" value="1"/>
</dbReference>
<evidence type="ECO:0000313" key="9">
    <source>
        <dbReference type="Proteomes" id="UP000759443"/>
    </source>
</evidence>
<feature type="coiled-coil region" evidence="4">
    <location>
        <begin position="164"/>
        <end position="194"/>
    </location>
</feature>
<evidence type="ECO:0000259" key="6">
    <source>
        <dbReference type="PROSITE" id="PS50111"/>
    </source>
</evidence>
<comment type="similarity">
    <text evidence="2">Belongs to the methyl-accepting chemotaxis (MCP) protein family.</text>
</comment>
<dbReference type="InterPro" id="IPR003660">
    <property type="entry name" value="HAMP_dom"/>
</dbReference>
<feature type="domain" description="HAMP" evidence="7">
    <location>
        <begin position="183"/>
        <end position="235"/>
    </location>
</feature>
<evidence type="ECO:0000256" key="2">
    <source>
        <dbReference type="ARBA" id="ARBA00029447"/>
    </source>
</evidence>
<dbReference type="Pfam" id="PF00015">
    <property type="entry name" value="MCPsignal"/>
    <property type="match status" value="1"/>
</dbReference>
<evidence type="ECO:0000259" key="7">
    <source>
        <dbReference type="PROSITE" id="PS50885"/>
    </source>
</evidence>